<reference evidence="2 3" key="3">
    <citation type="journal article" date="2014" name="Genome Biol. Evol.">
        <title>Genome evolution and plasticity of Serratia marcescens, an important multidrug-resistant nosocomial pathogen.</title>
        <authorList>
            <person name="Iguchi A."/>
            <person name="Nagaya Y."/>
            <person name="Pradel E."/>
            <person name="Ooka T."/>
            <person name="Ogura Y."/>
            <person name="Katsura K."/>
            <person name="Kurokawa K."/>
            <person name="Oshima K."/>
            <person name="Hattori M."/>
            <person name="Parkhill J."/>
            <person name="Sebaihia M."/>
            <person name="Coulthurst S.J."/>
            <person name="Gotoh N."/>
            <person name="Thomson N.R."/>
            <person name="Ewbank J.J."/>
            <person name="Hayashi T."/>
        </authorList>
    </citation>
    <scope>NUCLEOTIDE SEQUENCE [LARGE SCALE GENOMIC DNA]</scope>
    <source>
        <strain evidence="2 3">Db11</strain>
    </source>
</reference>
<keyword evidence="1" id="KW-0812">Transmembrane</keyword>
<dbReference type="AlphaFoldDB" id="A0ABC9IGR0"/>
<gene>
    <name evidence="2" type="ORF">SMDB11_1227</name>
</gene>
<keyword evidence="1" id="KW-1133">Transmembrane helix</keyword>
<evidence type="ECO:0000313" key="2">
    <source>
        <dbReference type="EMBL" id="CDG11804.1"/>
    </source>
</evidence>
<name>A0ABC9IGR0_SERMA</name>
<keyword evidence="1" id="KW-0472">Membrane</keyword>
<protein>
    <submittedName>
        <fullName evidence="2">Membrane protein</fullName>
    </submittedName>
</protein>
<organism evidence="2 3">
    <name type="scientific">Serratia marcescens subsp. marcescens Db11</name>
    <dbReference type="NCBI Taxonomy" id="273526"/>
    <lineage>
        <taxon>Bacteria</taxon>
        <taxon>Pseudomonadati</taxon>
        <taxon>Pseudomonadota</taxon>
        <taxon>Gammaproteobacteria</taxon>
        <taxon>Enterobacterales</taxon>
        <taxon>Yersiniaceae</taxon>
        <taxon>Serratia</taxon>
    </lineage>
</organism>
<reference evidence="2 3" key="1">
    <citation type="submission" date="2013-06" db="EMBL/GenBank/DDBJ databases">
        <authorList>
            <person name="Aslett M."/>
        </authorList>
    </citation>
    <scope>NUCLEOTIDE SEQUENCE [LARGE SCALE GENOMIC DNA]</scope>
    <source>
        <strain evidence="2 3">Db11</strain>
    </source>
</reference>
<evidence type="ECO:0000256" key="1">
    <source>
        <dbReference type="SAM" id="Phobius"/>
    </source>
</evidence>
<dbReference type="KEGG" id="smac:SMDB11_1227"/>
<proteinExistence type="predicted"/>
<dbReference type="Proteomes" id="UP000018979">
    <property type="component" value="Chromosome I"/>
</dbReference>
<accession>A0ABC9IGR0</accession>
<evidence type="ECO:0000313" key="3">
    <source>
        <dbReference type="Proteomes" id="UP000018979"/>
    </source>
</evidence>
<feature type="transmembrane region" description="Helical" evidence="1">
    <location>
        <begin position="71"/>
        <end position="95"/>
    </location>
</feature>
<dbReference type="EMBL" id="HG326223">
    <property type="protein sequence ID" value="CDG11804.1"/>
    <property type="molecule type" value="Genomic_DNA"/>
</dbReference>
<reference evidence="3" key="2">
    <citation type="submission" date="2013-11" db="EMBL/GenBank/DDBJ databases">
        <title>Genome sequences of clinical and environmental isolates of Serratia marcescens.</title>
        <authorList>
            <person name="Iguchi A."/>
            <person name="Komatsu H."/>
            <person name="Nagaya Y."/>
            <person name="Ogura Y."/>
            <person name="Katsura K."/>
            <person name="Kurokawa K."/>
            <person name="Ooka T."/>
            <person name="Hattori M."/>
            <person name="Gotoh N."/>
            <person name="Thomson N."/>
            <person name="Hayashi T."/>
        </authorList>
    </citation>
    <scope>NUCLEOTIDE SEQUENCE [LARGE SCALE GENOMIC DNA]</scope>
    <source>
        <strain evidence="3">Db11</strain>
    </source>
</reference>
<sequence>MACDKRWRCRHHPRRTRLKPWRVWRNAMPKTRKRRRREGNMRPIPQSLICLHSMAVERFSASFFVARPSRLIHGACVLKIPSLIAAALALLASFCSQAFIDRHSSPGASTESPSAAGCPARLDGLLQHIWLVEQIQAERMQLARLRAEREALEMWLQTQKTARRSAQGHQSARSACEQGADIVRCLSLRLRRTSLMGPHRPFVGAYCRAWLNGRPLNC</sequence>